<dbReference type="AlphaFoldDB" id="A0A9P6LWM6"/>
<keyword evidence="3" id="KW-1185">Reference proteome</keyword>
<proteinExistence type="predicted"/>
<feature type="compositionally biased region" description="Acidic residues" evidence="1">
    <location>
        <begin position="621"/>
        <end position="633"/>
    </location>
</feature>
<evidence type="ECO:0000313" key="2">
    <source>
        <dbReference type="EMBL" id="KAF9946984.1"/>
    </source>
</evidence>
<comment type="caution">
    <text evidence="2">The sequence shown here is derived from an EMBL/GenBank/DDBJ whole genome shotgun (WGS) entry which is preliminary data.</text>
</comment>
<evidence type="ECO:0000313" key="3">
    <source>
        <dbReference type="Proteomes" id="UP000738359"/>
    </source>
</evidence>
<feature type="region of interest" description="Disordered" evidence="1">
    <location>
        <begin position="136"/>
        <end position="273"/>
    </location>
</feature>
<evidence type="ECO:0000256" key="1">
    <source>
        <dbReference type="SAM" id="MobiDB-lite"/>
    </source>
</evidence>
<accession>A0A9P6LWM6</accession>
<sequence>MQAGIKLIQQAYVDKYQALEEEVNTWKWISEEQSTQMAQLEMFRKAIVSMVDQHSGVSLAELEQSILGTIEADAENLEAGYDAAIDADTSSFMLDDDAVSSIAPLPAHDQHRREDYPTREGAAGISAAVASSFKFSPQRLAPRPRASTETAVKRPKSTQQNMDLRESLSPLAHHSAPNSRRRTEALSDSSYSGLKMLQKSGSTDSLKKRNTISASSRPLYPAVSHSSGDPSKRHSSVSPLSPRVRAATSSSRAATGSNSFTFNSTPSTSPRQPLLNHAASTAAATLSNSMTARTARQHQQQKEYSLGVRSSTSHLAGGSGVAPKSSHQSLRERRQPSSEESPGVQRNQSSRSNGVQSSHRAHRSNSGGASMNGLSPAAIELLREQELQQRHEKEEEEEEEENGTHHRRVSSGHAGRRASHHYQPSEDEEQRQPENNVHGHPLRPGNESSARIESASPSRRRQSQLYGDKAAPTSKSSSISKATEDQQQQQQNNGGVDASAFTMLYKEIRDSMDATSFGLFARVVTAFNEGEKTTEETLQEVGKIVKDHGLNQRFRDLIHQAIAEKESQLENDVGNETMEGDITLDLDLDQSLLVEQDDVESVSAAEVSMAQDVTESGLTADTDDSSVSDDPDQDQGLVGAMGALELISVEPHPFEEGVSEGHVEVLVDDDEGSLGMGSNNESKRASYLLHMRSV</sequence>
<dbReference type="EMBL" id="JAAAHY010001751">
    <property type="protein sequence ID" value="KAF9946984.1"/>
    <property type="molecule type" value="Genomic_DNA"/>
</dbReference>
<feature type="compositionally biased region" description="Basic residues" evidence="1">
    <location>
        <begin position="405"/>
        <end position="420"/>
    </location>
</feature>
<organism evidence="2 3">
    <name type="scientific">Mortierella alpina</name>
    <name type="common">Oleaginous fungus</name>
    <name type="synonym">Mortierella renispora</name>
    <dbReference type="NCBI Taxonomy" id="64518"/>
    <lineage>
        <taxon>Eukaryota</taxon>
        <taxon>Fungi</taxon>
        <taxon>Fungi incertae sedis</taxon>
        <taxon>Mucoromycota</taxon>
        <taxon>Mortierellomycotina</taxon>
        <taxon>Mortierellomycetes</taxon>
        <taxon>Mortierellales</taxon>
        <taxon>Mortierellaceae</taxon>
        <taxon>Mortierella</taxon>
    </lineage>
</organism>
<feature type="compositionally biased region" description="Polar residues" evidence="1">
    <location>
        <begin position="338"/>
        <end position="373"/>
    </location>
</feature>
<dbReference type="Proteomes" id="UP000738359">
    <property type="component" value="Unassembled WGS sequence"/>
</dbReference>
<feature type="region of interest" description="Disordered" evidence="1">
    <location>
        <begin position="286"/>
        <end position="373"/>
    </location>
</feature>
<feature type="compositionally biased region" description="Low complexity" evidence="1">
    <location>
        <begin position="245"/>
        <end position="273"/>
    </location>
</feature>
<dbReference type="OrthoDB" id="5600217at2759"/>
<reference evidence="2" key="1">
    <citation type="journal article" date="2020" name="Fungal Divers.">
        <title>Resolving the Mortierellaceae phylogeny through synthesis of multi-gene phylogenetics and phylogenomics.</title>
        <authorList>
            <person name="Vandepol N."/>
            <person name="Liber J."/>
            <person name="Desiro A."/>
            <person name="Na H."/>
            <person name="Kennedy M."/>
            <person name="Barry K."/>
            <person name="Grigoriev I.V."/>
            <person name="Miller A.N."/>
            <person name="O'Donnell K."/>
            <person name="Stajich J.E."/>
            <person name="Bonito G."/>
        </authorList>
    </citation>
    <scope>NUCLEOTIDE SEQUENCE</scope>
    <source>
        <strain evidence="2">CK1249</strain>
    </source>
</reference>
<gene>
    <name evidence="2" type="ORF">BGZ70_002933</name>
</gene>
<protein>
    <submittedName>
        <fullName evidence="2">Uncharacterized protein</fullName>
    </submittedName>
</protein>
<feature type="region of interest" description="Disordered" evidence="1">
    <location>
        <begin position="610"/>
        <end position="636"/>
    </location>
</feature>
<feature type="compositionally biased region" description="Polar residues" evidence="1">
    <location>
        <begin position="446"/>
        <end position="457"/>
    </location>
</feature>
<name>A0A9P6LWM6_MORAP</name>
<feature type="region of interest" description="Disordered" evidence="1">
    <location>
        <begin position="387"/>
        <end position="495"/>
    </location>
</feature>